<evidence type="ECO:0000256" key="1">
    <source>
        <dbReference type="PROSITE-ProRule" id="PRU00325"/>
    </source>
</evidence>
<dbReference type="EMBL" id="JBDFQZ010000007">
    <property type="protein sequence ID" value="KAK9705524.1"/>
    <property type="molecule type" value="Genomic_DNA"/>
</dbReference>
<evidence type="ECO:0000256" key="2">
    <source>
        <dbReference type="SAM" id="MobiDB-lite"/>
    </source>
</evidence>
<reference evidence="4" key="1">
    <citation type="submission" date="2024-03" db="EMBL/GenBank/DDBJ databases">
        <title>WGS assembly of Saponaria officinalis var. Norfolk2.</title>
        <authorList>
            <person name="Jenkins J."/>
            <person name="Shu S."/>
            <person name="Grimwood J."/>
            <person name="Barry K."/>
            <person name="Goodstein D."/>
            <person name="Schmutz J."/>
            <person name="Leebens-Mack J."/>
            <person name="Osbourn A."/>
        </authorList>
    </citation>
    <scope>NUCLEOTIDE SEQUENCE [LARGE SCALE GENOMIC DNA]</scope>
    <source>
        <strain evidence="4">JIC</strain>
    </source>
</reference>
<evidence type="ECO:0000313" key="5">
    <source>
        <dbReference type="Proteomes" id="UP001443914"/>
    </source>
</evidence>
<comment type="caution">
    <text evidence="4">The sequence shown here is derived from an EMBL/GenBank/DDBJ whole genome shotgun (WGS) entry which is preliminary data.</text>
</comment>
<keyword evidence="1" id="KW-0479">Metal-binding</keyword>
<dbReference type="InterPro" id="IPR007527">
    <property type="entry name" value="Znf_SWIM"/>
</dbReference>
<evidence type="ECO:0000259" key="3">
    <source>
        <dbReference type="PROSITE" id="PS50966"/>
    </source>
</evidence>
<evidence type="ECO:0000313" key="4">
    <source>
        <dbReference type="EMBL" id="KAK9705524.1"/>
    </source>
</evidence>
<name>A0AAW1JMG3_SAPOF</name>
<keyword evidence="5" id="KW-1185">Reference proteome</keyword>
<keyword evidence="1" id="KW-0863">Zinc-finger</keyword>
<proteinExistence type="predicted"/>
<organism evidence="4 5">
    <name type="scientific">Saponaria officinalis</name>
    <name type="common">Common soapwort</name>
    <name type="synonym">Lychnis saponaria</name>
    <dbReference type="NCBI Taxonomy" id="3572"/>
    <lineage>
        <taxon>Eukaryota</taxon>
        <taxon>Viridiplantae</taxon>
        <taxon>Streptophyta</taxon>
        <taxon>Embryophyta</taxon>
        <taxon>Tracheophyta</taxon>
        <taxon>Spermatophyta</taxon>
        <taxon>Magnoliopsida</taxon>
        <taxon>eudicotyledons</taxon>
        <taxon>Gunneridae</taxon>
        <taxon>Pentapetalae</taxon>
        <taxon>Caryophyllales</taxon>
        <taxon>Caryophyllaceae</taxon>
        <taxon>Caryophylleae</taxon>
        <taxon>Saponaria</taxon>
    </lineage>
</organism>
<dbReference type="PANTHER" id="PTHR33977">
    <property type="entry name" value="ZINC ION BINDING PROTEIN"/>
    <property type="match status" value="1"/>
</dbReference>
<feature type="compositionally biased region" description="Polar residues" evidence="2">
    <location>
        <begin position="685"/>
        <end position="703"/>
    </location>
</feature>
<dbReference type="PANTHER" id="PTHR33977:SF2">
    <property type="entry name" value="OS09G0309100 PROTEIN"/>
    <property type="match status" value="1"/>
</dbReference>
<feature type="region of interest" description="Disordered" evidence="2">
    <location>
        <begin position="683"/>
        <end position="720"/>
    </location>
</feature>
<accession>A0AAW1JMG3</accession>
<feature type="compositionally biased region" description="Basic residues" evidence="2">
    <location>
        <begin position="708"/>
        <end position="720"/>
    </location>
</feature>
<dbReference type="GO" id="GO:0008270">
    <property type="term" value="F:zinc ion binding"/>
    <property type="evidence" value="ECO:0007669"/>
    <property type="project" value="UniProtKB-KW"/>
</dbReference>
<sequence>MEIVEFIDDIPVQDPPQEVFSSSDLKWTKFGTSEHHDDVAKIPYVRVDDFILGECSNLEFPTQFHIERGRKRVFGSLKDYKDDEYLEFRRYWCSFGPENYGEGGDILPSRRYRLNTRNRAARPQSMRGCQCHFVVKRLYAQPSLALIIYNDRRHVNKSGIPCHGALDRNAIGPAAKNIPYIGTDIQQQTMSMIYLGISEENVVQKHLEGIQRYCNSDAKVNKLASQYVHKLGLIMKRSTHELDLDDQSSVRLWVDRNKKSVFFHQESSEDDPFILGVQTEWQMQQMIRFGNGSIIAADSTFGIKKLKYPLCTILVFDSRHHALPVAWAITRSSAKPDVAKWMKALFDRVRTVDTGWKISGFVIDDAASEIEPIRDVFSCPVLFSLWRVRRAWLKNIVKKCPEMEVRREIFKRLGEIICGIWNGVDSNAAIEKFLQDFNDQTSFIQYIKDCWLPKIEMWLSIMQTVPIASQEASGAIEAYHFKLKTKLYDDSHLGAFKRVDWLVHNLTAELHSSYWLDRYADEHDTFPKVKETYIASTSWHRALQIPDSAVYFPENIHLFAKIRSLKDNNVSHTVWNPGSEFAFCDCAWFLRGNLCKHVIKVNMMCQNRQDFSDSISSRSFRELLTTLLRKPMDDSMELDKAKAWTNQMLDQVQRLVELTDAKDLGTVVDKFPLKWVYRKPRTSFGRPSTSLAPPSTSKFDSNISSPRKSCRKRKRLSRVR</sequence>
<dbReference type="PROSITE" id="PS50966">
    <property type="entry name" value="ZF_SWIM"/>
    <property type="match status" value="1"/>
</dbReference>
<feature type="domain" description="SWIM-type" evidence="3">
    <location>
        <begin position="572"/>
        <end position="606"/>
    </location>
</feature>
<keyword evidence="1" id="KW-0862">Zinc</keyword>
<dbReference type="Pfam" id="PF04434">
    <property type="entry name" value="SWIM"/>
    <property type="match status" value="1"/>
</dbReference>
<dbReference type="AlphaFoldDB" id="A0AAW1JMG3"/>
<dbReference type="Proteomes" id="UP001443914">
    <property type="component" value="Unassembled WGS sequence"/>
</dbReference>
<gene>
    <name evidence="4" type="ORF">RND81_07G063700</name>
</gene>
<protein>
    <recommendedName>
        <fullName evidence="3">SWIM-type domain-containing protein</fullName>
    </recommendedName>
</protein>